<keyword evidence="3" id="KW-1185">Reference proteome</keyword>
<name>A0ABQ8WXQ3_PENCH</name>
<reference evidence="2 3" key="1">
    <citation type="journal article" date="2023" name="IMA Fungus">
        <title>Comparative genomic study of the Penicillium genus elucidates a diverse pangenome and 15 lateral gene transfer events.</title>
        <authorList>
            <person name="Petersen C."/>
            <person name="Sorensen T."/>
            <person name="Nielsen M.R."/>
            <person name="Sondergaard T.E."/>
            <person name="Sorensen J.L."/>
            <person name="Fitzpatrick D.A."/>
            <person name="Frisvad J.C."/>
            <person name="Nielsen K.L."/>
        </authorList>
    </citation>
    <scope>NUCLEOTIDE SEQUENCE [LARGE SCALE GENOMIC DNA]</scope>
    <source>
        <strain evidence="2 3">IBT 3361</strain>
    </source>
</reference>
<feature type="region of interest" description="Disordered" evidence="1">
    <location>
        <begin position="19"/>
        <end position="45"/>
    </location>
</feature>
<organism evidence="2 3">
    <name type="scientific">Penicillium chrysogenum</name>
    <name type="common">Penicillium notatum</name>
    <dbReference type="NCBI Taxonomy" id="5076"/>
    <lineage>
        <taxon>Eukaryota</taxon>
        <taxon>Fungi</taxon>
        <taxon>Dikarya</taxon>
        <taxon>Ascomycota</taxon>
        <taxon>Pezizomycotina</taxon>
        <taxon>Eurotiomycetes</taxon>
        <taxon>Eurotiomycetidae</taxon>
        <taxon>Eurotiales</taxon>
        <taxon>Aspergillaceae</taxon>
        <taxon>Penicillium</taxon>
        <taxon>Penicillium chrysogenum species complex</taxon>
    </lineage>
</organism>
<gene>
    <name evidence="2" type="ORF">N7505_001456</name>
</gene>
<dbReference type="EMBL" id="JAPVEB010000001">
    <property type="protein sequence ID" value="KAJ5283476.1"/>
    <property type="molecule type" value="Genomic_DNA"/>
</dbReference>
<evidence type="ECO:0000313" key="2">
    <source>
        <dbReference type="EMBL" id="KAJ5283476.1"/>
    </source>
</evidence>
<feature type="compositionally biased region" description="Polar residues" evidence="1">
    <location>
        <begin position="19"/>
        <end position="34"/>
    </location>
</feature>
<accession>A0ABQ8WXQ3</accession>
<dbReference type="Proteomes" id="UP001220256">
    <property type="component" value="Unassembled WGS sequence"/>
</dbReference>
<sequence length="97" mass="10841">MPSQERSTKHTTRVNFLTHSVSQESEMNGQQSPWTGMEERGSPRPRARITTLQLGIATVNGFARDHGYGLTTRRSKRTKNGVSKTIRLCCEVRIPAG</sequence>
<proteinExistence type="predicted"/>
<evidence type="ECO:0000256" key="1">
    <source>
        <dbReference type="SAM" id="MobiDB-lite"/>
    </source>
</evidence>
<protein>
    <submittedName>
        <fullName evidence="2">Uncharacterized protein</fullName>
    </submittedName>
</protein>
<evidence type="ECO:0000313" key="3">
    <source>
        <dbReference type="Proteomes" id="UP001220256"/>
    </source>
</evidence>
<comment type="caution">
    <text evidence="2">The sequence shown here is derived from an EMBL/GenBank/DDBJ whole genome shotgun (WGS) entry which is preliminary data.</text>
</comment>